<organism evidence="1 2">
    <name type="scientific">Chryseobacterium culicis</name>
    <dbReference type="NCBI Taxonomy" id="680127"/>
    <lineage>
        <taxon>Bacteria</taxon>
        <taxon>Pseudomonadati</taxon>
        <taxon>Bacteroidota</taxon>
        <taxon>Flavobacteriia</taxon>
        <taxon>Flavobacteriales</taxon>
        <taxon>Weeksellaceae</taxon>
        <taxon>Chryseobacterium group</taxon>
        <taxon>Chryseobacterium</taxon>
    </lineage>
</organism>
<dbReference type="RefSeq" id="WP_167358470.1">
    <property type="nucleotide sequence ID" value="NZ_DALZIY010000006.1"/>
</dbReference>
<evidence type="ECO:0008006" key="3">
    <source>
        <dbReference type="Google" id="ProtNLM"/>
    </source>
</evidence>
<proteinExistence type="predicted"/>
<evidence type="ECO:0000313" key="2">
    <source>
        <dbReference type="Proteomes" id="UP000198561"/>
    </source>
</evidence>
<accession>A0A1H6I594</accession>
<dbReference type="InterPro" id="IPR058074">
    <property type="entry name" value="Bacteriocin-like"/>
</dbReference>
<dbReference type="NCBIfam" id="NF047798">
    <property type="entry name" value="leader_Chryseo"/>
    <property type="match status" value="1"/>
</dbReference>
<gene>
    <name evidence="1" type="ORF">SAMN05421593_3878</name>
</gene>
<dbReference type="Proteomes" id="UP000198561">
    <property type="component" value="Unassembled WGS sequence"/>
</dbReference>
<dbReference type="AlphaFoldDB" id="A0A1H6I594"/>
<reference evidence="1 2" key="1">
    <citation type="submission" date="2016-10" db="EMBL/GenBank/DDBJ databases">
        <authorList>
            <person name="de Groot N.N."/>
        </authorList>
    </citation>
    <scope>NUCLEOTIDE SEQUENCE [LARGE SCALE GENOMIC DNA]</scope>
    <source>
        <strain evidence="1 2">DSM 23031</strain>
    </source>
</reference>
<evidence type="ECO:0000313" key="1">
    <source>
        <dbReference type="EMBL" id="SEH41824.1"/>
    </source>
</evidence>
<dbReference type="EMBL" id="FNWQ01000006">
    <property type="protein sequence ID" value="SEH41824.1"/>
    <property type="molecule type" value="Genomic_DNA"/>
</dbReference>
<sequence length="53" mass="5924">MKNLKKLQKGQLKNISGGVNLPEQDFCMYYCNGVIVCATCSDDFKCPETNSDM</sequence>
<protein>
    <recommendedName>
        <fullName evidence="3">Bacteriocin-type signal sequence-containing protein</fullName>
    </recommendedName>
</protein>
<name>A0A1H6I594_CHRCI</name>